<dbReference type="EMBL" id="OKRB01000154">
    <property type="protein sequence ID" value="SPE31827.1"/>
    <property type="molecule type" value="Genomic_DNA"/>
</dbReference>
<evidence type="ECO:0000313" key="2">
    <source>
        <dbReference type="EMBL" id="SPE31827.1"/>
    </source>
</evidence>
<dbReference type="NCBIfam" id="NF033547">
    <property type="entry name" value="transpos_IS1595"/>
    <property type="match status" value="1"/>
</dbReference>
<dbReference type="PANTHER" id="PTHR47163:SF2">
    <property type="entry name" value="SI:DKEY-17M8.2"/>
    <property type="match status" value="1"/>
</dbReference>
<name>A0A2N9M8R4_9BACT</name>
<accession>A0A2N9M8R4</accession>
<feature type="domain" description="ISXO2-like transposase" evidence="1">
    <location>
        <begin position="140"/>
        <end position="292"/>
    </location>
</feature>
<sequence>MENGEINLINLAQHFSDEEKAREFVEKLRWPDGPVCPHCGVVNNAYRLMPTDSKKGKHVRPGVWKCGGCREQFTVTVGTIFEDSHIPLSKWLLAYHLLCASKKGMSAHQLHRMLKVTYRSAWFMAHRIRYTMTQEPLSLKLEGIIEIDDTWIGGRLRRGRTREEAQENRRNRVANKASVVSVLQGGGRVQSMHVQRVTAENLKPIVEQMVAEDAHVMTDSANALVGALKPRKHDRVNHNAGEYARYEEGVCITTNSVEGFFGLLKRGINGVYHHVGQQHLHRYLSEFDYRYNSRKETDSMRTVHALQSTTGKRLMLRDSRLPN</sequence>
<dbReference type="Pfam" id="PF12762">
    <property type="entry name" value="DDE_Tnp_IS1595"/>
    <property type="match status" value="1"/>
</dbReference>
<proteinExistence type="predicted"/>
<dbReference type="SMART" id="SM01126">
    <property type="entry name" value="DDE_Tnp_IS1595"/>
    <property type="match status" value="1"/>
</dbReference>
<organism evidence="2 3">
    <name type="scientific">Candidatus Sulfuritelmatomonas gaucii</name>
    <dbReference type="NCBI Taxonomy" id="2043161"/>
    <lineage>
        <taxon>Bacteria</taxon>
        <taxon>Pseudomonadati</taxon>
        <taxon>Acidobacteriota</taxon>
        <taxon>Terriglobia</taxon>
        <taxon>Terriglobales</taxon>
        <taxon>Acidobacteriaceae</taxon>
        <taxon>Candidatus Sulfuritelmatomonas</taxon>
    </lineage>
</organism>
<dbReference type="InterPro" id="IPR024445">
    <property type="entry name" value="Tnp_ISXO2-like"/>
</dbReference>
<dbReference type="Proteomes" id="UP000239735">
    <property type="component" value="Unassembled WGS sequence"/>
</dbReference>
<dbReference type="InterPro" id="IPR024442">
    <property type="entry name" value="Transposase_Zn_ribbon"/>
</dbReference>
<dbReference type="AlphaFoldDB" id="A0A2N9M8R4"/>
<dbReference type="Pfam" id="PF12760">
    <property type="entry name" value="Zn_ribbon_IS1595"/>
    <property type="match status" value="1"/>
</dbReference>
<gene>
    <name evidence="2" type="ORF">SBA5_910009</name>
</gene>
<protein>
    <recommendedName>
        <fullName evidence="1">ISXO2-like transposase domain-containing protein</fullName>
    </recommendedName>
</protein>
<evidence type="ECO:0000259" key="1">
    <source>
        <dbReference type="SMART" id="SM01126"/>
    </source>
</evidence>
<evidence type="ECO:0000313" key="3">
    <source>
        <dbReference type="Proteomes" id="UP000239735"/>
    </source>
</evidence>
<dbReference type="PANTHER" id="PTHR47163">
    <property type="entry name" value="DDE_TNP_IS1595 DOMAIN-CONTAINING PROTEIN"/>
    <property type="match status" value="1"/>
</dbReference>
<reference evidence="3" key="1">
    <citation type="submission" date="2018-02" db="EMBL/GenBank/DDBJ databases">
        <authorList>
            <person name="Hausmann B."/>
        </authorList>
    </citation>
    <scope>NUCLEOTIDE SEQUENCE [LARGE SCALE GENOMIC DNA]</scope>
    <source>
        <strain evidence="3">Peat soil MAG SbA5</strain>
    </source>
</reference>
<dbReference type="InterPro" id="IPR053164">
    <property type="entry name" value="IS1016-like_transposase"/>
</dbReference>